<reference evidence="2 3" key="1">
    <citation type="journal article" date="2021" name="ISME J.">
        <title>Genomic evolution of the class Acidithiobacillia: deep-branching Proteobacteria living in extreme acidic conditions.</title>
        <authorList>
            <person name="Moya-Beltran A."/>
            <person name="Beard S."/>
            <person name="Rojas-Villalobos C."/>
            <person name="Issotta F."/>
            <person name="Gallardo Y."/>
            <person name="Ulloa R."/>
            <person name="Giaveno A."/>
            <person name="Degli Esposti M."/>
            <person name="Johnson D.B."/>
            <person name="Quatrini R."/>
        </authorList>
    </citation>
    <scope>NUCLEOTIDE SEQUENCE [LARGE SCALE GENOMIC DNA]</scope>
    <source>
        <strain evidence="2 3">RW2</strain>
    </source>
</reference>
<dbReference type="EMBL" id="JAAOMP010000019">
    <property type="protein sequence ID" value="MBU2758783.1"/>
    <property type="molecule type" value="Genomic_DNA"/>
</dbReference>
<evidence type="ECO:0000313" key="2">
    <source>
        <dbReference type="EMBL" id="MBU2760353.1"/>
    </source>
</evidence>
<organism evidence="2 3">
    <name type="scientific">Acidithiobacillus sulfurivorans</name>
    <dbReference type="NCBI Taxonomy" id="1958756"/>
    <lineage>
        <taxon>Bacteria</taxon>
        <taxon>Pseudomonadati</taxon>
        <taxon>Pseudomonadota</taxon>
        <taxon>Acidithiobacillia</taxon>
        <taxon>Acidithiobacillales</taxon>
        <taxon>Acidithiobacillaceae</taxon>
        <taxon>Acidithiobacillus</taxon>
    </lineage>
</organism>
<sequence>LQQFSTAIQAAELGSPAILIIGSVVELADICAWFPGEAFLPSQRLQHP</sequence>
<evidence type="ECO:0000313" key="1">
    <source>
        <dbReference type="EMBL" id="MBU2758783.1"/>
    </source>
</evidence>
<protein>
    <submittedName>
        <fullName evidence="2">Uroporphyrinogen-III C-methyltransferase</fullName>
    </submittedName>
</protein>
<comment type="caution">
    <text evidence="2">The sequence shown here is derived from an EMBL/GenBank/DDBJ whole genome shotgun (WGS) entry which is preliminary data.</text>
</comment>
<name>A0ABS6A0D5_9PROT</name>
<evidence type="ECO:0000313" key="3">
    <source>
        <dbReference type="Proteomes" id="UP000755654"/>
    </source>
</evidence>
<proteinExistence type="predicted"/>
<keyword evidence="3" id="KW-1185">Reference proteome</keyword>
<accession>A0ABS6A0D5</accession>
<gene>
    <name evidence="1" type="ORF">HAP95_00915</name>
    <name evidence="2" type="ORF">HAP95_09375</name>
</gene>
<dbReference type="EMBL" id="JAAOMP010000104">
    <property type="protein sequence ID" value="MBU2760353.1"/>
    <property type="molecule type" value="Genomic_DNA"/>
</dbReference>
<feature type="non-terminal residue" evidence="2">
    <location>
        <position position="1"/>
    </location>
</feature>
<dbReference type="Proteomes" id="UP000755654">
    <property type="component" value="Unassembled WGS sequence"/>
</dbReference>